<feature type="domain" description="MRH" evidence="5">
    <location>
        <begin position="1"/>
        <end position="107"/>
    </location>
</feature>
<evidence type="ECO:0000259" key="5">
    <source>
        <dbReference type="PROSITE" id="PS51914"/>
    </source>
</evidence>
<dbReference type="InterPro" id="IPR010506">
    <property type="entry name" value="DMAP1-bd"/>
</dbReference>
<dbReference type="PROSITE" id="PS51912">
    <property type="entry name" value="DMAP1_BIND"/>
    <property type="match status" value="1"/>
</dbReference>
<dbReference type="GeneID" id="106477415"/>
<gene>
    <name evidence="7" type="primary">LOC106477415</name>
</gene>
<dbReference type="PANTHER" id="PTHR12630">
    <property type="entry name" value="N-LINKED OLIGOSACCHARIDE PROCESSING"/>
    <property type="match status" value="1"/>
</dbReference>
<keyword evidence="1" id="KW-0732">Signal</keyword>
<keyword evidence="6" id="KW-1185">Reference proteome</keyword>
<keyword evidence="2" id="KW-1015">Disulfide bond</keyword>
<proteinExistence type="predicted"/>
<dbReference type="RefSeq" id="XP_013793440.2">
    <property type="nucleotide sequence ID" value="XM_013937986.2"/>
</dbReference>
<sequence length="226" mass="26308">MKTNVLNNTFLFYRYLYTFCPFQNMTQVETLSYWNSYQGVIGVWKEWKIENNTFVAMTMTKGNKCGDKDRSVQVTFTCASKNSLLNVTEPEKCEYRANFGTLLVCHKDAMLVYPRLSAELQAEWDKAETELKNNEITEKGYKAYLERIFTKAGFRTPERINNPVSGTQSPDGEVQHLDQCKQELEEVKQEREELKKEIENLKILLGLKMTSSKLKGMYQEDPKFTP</sequence>
<evidence type="ECO:0000313" key="7">
    <source>
        <dbReference type="RefSeq" id="XP_013793440.2"/>
    </source>
</evidence>
<organism evidence="6 7">
    <name type="scientific">Limulus polyphemus</name>
    <name type="common">Atlantic horseshoe crab</name>
    <dbReference type="NCBI Taxonomy" id="6850"/>
    <lineage>
        <taxon>Eukaryota</taxon>
        <taxon>Metazoa</taxon>
        <taxon>Ecdysozoa</taxon>
        <taxon>Arthropoda</taxon>
        <taxon>Chelicerata</taxon>
        <taxon>Merostomata</taxon>
        <taxon>Xiphosura</taxon>
        <taxon>Limulidae</taxon>
        <taxon>Limulus</taxon>
    </lineage>
</organism>
<dbReference type="SUPFAM" id="SSF50911">
    <property type="entry name" value="Mannose 6-phosphate receptor domain"/>
    <property type="match status" value="1"/>
</dbReference>
<dbReference type="InterPro" id="IPR044865">
    <property type="entry name" value="MRH_dom"/>
</dbReference>
<evidence type="ECO:0000256" key="1">
    <source>
        <dbReference type="ARBA" id="ARBA00022729"/>
    </source>
</evidence>
<evidence type="ECO:0000256" key="2">
    <source>
        <dbReference type="ARBA" id="ARBA00023157"/>
    </source>
</evidence>
<keyword evidence="3" id="KW-0175">Coiled coil</keyword>
<dbReference type="InterPro" id="IPR036607">
    <property type="entry name" value="PRKCSH"/>
</dbReference>
<dbReference type="InterPro" id="IPR039794">
    <property type="entry name" value="Gtb1-like"/>
</dbReference>
<reference evidence="7" key="1">
    <citation type="submission" date="2025-08" db="UniProtKB">
        <authorList>
            <consortium name="RefSeq"/>
        </authorList>
    </citation>
    <scope>IDENTIFICATION</scope>
    <source>
        <tissue evidence="7">Muscle</tissue>
    </source>
</reference>
<feature type="coiled-coil region" evidence="3">
    <location>
        <begin position="177"/>
        <end position="204"/>
    </location>
</feature>
<evidence type="ECO:0000256" key="3">
    <source>
        <dbReference type="SAM" id="Coils"/>
    </source>
</evidence>
<evidence type="ECO:0000313" key="6">
    <source>
        <dbReference type="Proteomes" id="UP000694941"/>
    </source>
</evidence>
<dbReference type="Pfam" id="PF13015">
    <property type="entry name" value="PRKCSH_1"/>
    <property type="match status" value="1"/>
</dbReference>
<protein>
    <submittedName>
        <fullName evidence="7">N-acetylglucosamine-1-phosphotransferase subunit gamma-like</fullName>
    </submittedName>
</protein>
<dbReference type="PANTHER" id="PTHR12630:SF6">
    <property type="entry name" value="N-ACETYLGLUCOSAMINE-1-PHOSPHOTRANSFERASE SUBUNIT GAMMA"/>
    <property type="match status" value="1"/>
</dbReference>
<dbReference type="Proteomes" id="UP000694941">
    <property type="component" value="Unplaced"/>
</dbReference>
<feature type="domain" description="DMAP1-binding" evidence="4">
    <location>
        <begin position="112"/>
        <end position="217"/>
    </location>
</feature>
<name>A0ABM1C3C2_LIMPO</name>
<dbReference type="Gene3D" id="2.70.130.10">
    <property type="entry name" value="Mannose-6-phosphate receptor binding domain"/>
    <property type="match status" value="1"/>
</dbReference>
<accession>A0ABM1C3C2</accession>
<evidence type="ECO:0000259" key="4">
    <source>
        <dbReference type="PROSITE" id="PS51912"/>
    </source>
</evidence>
<dbReference type="InterPro" id="IPR009011">
    <property type="entry name" value="Man6P_isomerase_rcpt-bd_dom_sf"/>
</dbReference>
<dbReference type="PROSITE" id="PS51914">
    <property type="entry name" value="MRH"/>
    <property type="match status" value="1"/>
</dbReference>